<evidence type="ECO:0000256" key="1">
    <source>
        <dbReference type="SAM" id="MobiDB-lite"/>
    </source>
</evidence>
<feature type="compositionally biased region" description="Polar residues" evidence="1">
    <location>
        <begin position="7"/>
        <end position="21"/>
    </location>
</feature>
<gene>
    <name evidence="2" type="ORF">EDI_002410</name>
</gene>
<feature type="compositionally biased region" description="Polar residues" evidence="1">
    <location>
        <begin position="116"/>
        <end position="125"/>
    </location>
</feature>
<dbReference type="GeneID" id="5883338"/>
<dbReference type="OMA" id="KANDDEW"/>
<feature type="compositionally biased region" description="Low complexity" evidence="1">
    <location>
        <begin position="74"/>
        <end position="84"/>
    </location>
</feature>
<accession>B0EJ80</accession>
<feature type="region of interest" description="Disordered" evidence="1">
    <location>
        <begin position="66"/>
        <end position="142"/>
    </location>
</feature>
<dbReference type="Proteomes" id="UP000008076">
    <property type="component" value="Unassembled WGS sequence"/>
</dbReference>
<organism evidence="3">
    <name type="scientific">Entamoeba dispar (strain ATCC PRA-260 / SAW760)</name>
    <dbReference type="NCBI Taxonomy" id="370354"/>
    <lineage>
        <taxon>Eukaryota</taxon>
        <taxon>Amoebozoa</taxon>
        <taxon>Evosea</taxon>
        <taxon>Archamoebae</taxon>
        <taxon>Mastigamoebida</taxon>
        <taxon>Entamoebidae</taxon>
        <taxon>Entamoeba</taxon>
    </lineage>
</organism>
<feature type="compositionally biased region" description="Basic and acidic residues" evidence="1">
    <location>
        <begin position="133"/>
        <end position="142"/>
    </location>
</feature>
<name>B0EJ80_ENTDS</name>
<dbReference type="KEGG" id="edi:EDI_002410"/>
<evidence type="ECO:0000313" key="3">
    <source>
        <dbReference type="Proteomes" id="UP000008076"/>
    </source>
</evidence>
<proteinExistence type="predicted"/>
<dbReference type="eggNOG" id="ENOG502RCQV">
    <property type="taxonomic scope" value="Eukaryota"/>
</dbReference>
<feature type="region of interest" description="Disordered" evidence="1">
    <location>
        <begin position="1"/>
        <end position="21"/>
    </location>
</feature>
<reference evidence="3" key="1">
    <citation type="submission" date="2007-12" db="EMBL/GenBank/DDBJ databases">
        <title>Annotation of Entamoeba dispar SAW760.</title>
        <authorList>
            <person name="Lorenzi H."/>
            <person name="Inman J."/>
            <person name="Schobel S."/>
            <person name="Amedeo P."/>
            <person name="Caler E."/>
        </authorList>
    </citation>
    <scope>NUCLEOTIDE SEQUENCE [LARGE SCALE GENOMIC DNA]</scope>
    <source>
        <strain evidence="3">ATCC PRA-260 / SAW760</strain>
    </source>
</reference>
<dbReference type="OrthoDB" id="30216at2759"/>
<dbReference type="RefSeq" id="XP_001738266.1">
    <property type="nucleotide sequence ID" value="XM_001738214.1"/>
</dbReference>
<protein>
    <submittedName>
        <fullName evidence="2">Uncharacterized protein</fullName>
    </submittedName>
</protein>
<sequence>MKKLSYPNFSLTITPPSSKTPQVISYRTKFTPLAPTIQPSFAGSFNTINTLTSVVPIISPITPPAIFDSHRGTSNNNSANSSGSPHEDSTTGTTNTSKRGSKDNRRDLIHEPTRPQLPTVSNEQRSSTHKKEKSRDKRSSQNVKEIRCEYEFNELRSGDTFKKVMNKLTLEIFKKYGLTKKDSPKILFEADSNTSILSAANIQNKLYSKSHVTFYIMTEQNIYCIYFSQFGSKANDDEWMDDEKYRIYSVFKNCEFHLQEWKRKEYEDPDDDSSNILHAYGLYTPLNTEKEVIQTYCGIVVNKDKSMYWDENFDDYYECPETNKPFFNEEDDSREENVQRLIITQWK</sequence>
<dbReference type="EMBL" id="DS549550">
    <property type="protein sequence ID" value="EDR25388.1"/>
    <property type="molecule type" value="Genomic_DNA"/>
</dbReference>
<dbReference type="VEuPathDB" id="AmoebaDB:EDI_002410"/>
<dbReference type="AlphaFoldDB" id="B0EJ80"/>
<keyword evidence="3" id="KW-1185">Reference proteome</keyword>
<evidence type="ECO:0000313" key="2">
    <source>
        <dbReference type="EMBL" id="EDR25388.1"/>
    </source>
</evidence>
<feature type="compositionally biased region" description="Basic and acidic residues" evidence="1">
    <location>
        <begin position="100"/>
        <end position="113"/>
    </location>
</feature>